<gene>
    <name evidence="2" type="ORF">EV702DRAFT_948779</name>
</gene>
<protein>
    <submittedName>
        <fullName evidence="2">Uncharacterized protein</fullName>
    </submittedName>
</protein>
<evidence type="ECO:0000313" key="2">
    <source>
        <dbReference type="EMBL" id="KAG1770122.1"/>
    </source>
</evidence>
<evidence type="ECO:0000313" key="3">
    <source>
        <dbReference type="Proteomes" id="UP000714275"/>
    </source>
</evidence>
<feature type="non-terminal residue" evidence="2">
    <location>
        <position position="1"/>
    </location>
</feature>
<keyword evidence="1" id="KW-0813">Transport</keyword>
<dbReference type="Proteomes" id="UP000714275">
    <property type="component" value="Unassembled WGS sequence"/>
</dbReference>
<dbReference type="EMBL" id="JABBWD010000067">
    <property type="protein sequence ID" value="KAG1770122.1"/>
    <property type="molecule type" value="Genomic_DNA"/>
</dbReference>
<dbReference type="PANTHER" id="PTHR19241">
    <property type="entry name" value="ATP-BINDING CASSETTE TRANSPORTER"/>
    <property type="match status" value="1"/>
</dbReference>
<keyword evidence="3" id="KW-1185">Reference proteome</keyword>
<reference evidence="2" key="1">
    <citation type="journal article" date="2020" name="New Phytol.">
        <title>Comparative genomics reveals dynamic genome evolution in host specialist ectomycorrhizal fungi.</title>
        <authorList>
            <person name="Lofgren L.A."/>
            <person name="Nguyen N.H."/>
            <person name="Vilgalys R."/>
            <person name="Ruytinx J."/>
            <person name="Liao H.L."/>
            <person name="Branco S."/>
            <person name="Kuo A."/>
            <person name="LaButti K."/>
            <person name="Lipzen A."/>
            <person name="Andreopoulos W."/>
            <person name="Pangilinan J."/>
            <person name="Riley R."/>
            <person name="Hundley H."/>
            <person name="Na H."/>
            <person name="Barry K."/>
            <person name="Grigoriev I.V."/>
            <person name="Stajich J.E."/>
            <person name="Kennedy P.G."/>
        </authorList>
    </citation>
    <scope>NUCLEOTIDE SEQUENCE</scope>
    <source>
        <strain evidence="2">DOB743</strain>
    </source>
</reference>
<dbReference type="InterPro" id="IPR027417">
    <property type="entry name" value="P-loop_NTPase"/>
</dbReference>
<feature type="non-terminal residue" evidence="2">
    <location>
        <position position="89"/>
    </location>
</feature>
<name>A0A9P6ZKG8_9AGAM</name>
<proteinExistence type="predicted"/>
<dbReference type="SUPFAM" id="SSF52540">
    <property type="entry name" value="P-loop containing nucleoside triphosphate hydrolases"/>
    <property type="match status" value="1"/>
</dbReference>
<accession>A0A9P6ZKG8</accession>
<evidence type="ECO:0000256" key="1">
    <source>
        <dbReference type="ARBA" id="ARBA00022448"/>
    </source>
</evidence>
<dbReference type="OrthoDB" id="245989at2759"/>
<dbReference type="Gene3D" id="3.40.50.300">
    <property type="entry name" value="P-loop containing nucleotide triphosphate hydrolases"/>
    <property type="match status" value="1"/>
</dbReference>
<dbReference type="AlphaFoldDB" id="A0A9P6ZKG8"/>
<sequence>ENYVEDTTTMLMKVLGLYRSKHTLVGNVQIQGVSGSERKRVSIAETLGFAGSLGAWDNSTRGLDSSTAFEFVRTLRFITDVKRTTTIVS</sequence>
<organism evidence="2 3">
    <name type="scientific">Suillus placidus</name>
    <dbReference type="NCBI Taxonomy" id="48579"/>
    <lineage>
        <taxon>Eukaryota</taxon>
        <taxon>Fungi</taxon>
        <taxon>Dikarya</taxon>
        <taxon>Basidiomycota</taxon>
        <taxon>Agaricomycotina</taxon>
        <taxon>Agaricomycetes</taxon>
        <taxon>Agaricomycetidae</taxon>
        <taxon>Boletales</taxon>
        <taxon>Suillineae</taxon>
        <taxon>Suillaceae</taxon>
        <taxon>Suillus</taxon>
    </lineage>
</organism>
<comment type="caution">
    <text evidence="2">The sequence shown here is derived from an EMBL/GenBank/DDBJ whole genome shotgun (WGS) entry which is preliminary data.</text>
</comment>